<feature type="compositionally biased region" description="Low complexity" evidence="2">
    <location>
        <begin position="280"/>
        <end position="295"/>
    </location>
</feature>
<evidence type="ECO:0000256" key="2">
    <source>
        <dbReference type="SAM" id="MobiDB-lite"/>
    </source>
</evidence>
<evidence type="ECO:0000313" key="4">
    <source>
        <dbReference type="EMBL" id="ETO07697.1"/>
    </source>
</evidence>
<evidence type="ECO:0000256" key="1">
    <source>
        <dbReference type="SAM" id="Coils"/>
    </source>
</evidence>
<protein>
    <submittedName>
        <fullName evidence="4">PAP/25A-associated domain-containing protein</fullName>
    </submittedName>
</protein>
<feature type="compositionally biased region" description="Acidic residues" evidence="2">
    <location>
        <begin position="238"/>
        <end position="248"/>
    </location>
</feature>
<reference evidence="4 5" key="1">
    <citation type="journal article" date="2013" name="Curr. Biol.">
        <title>The Genome of the Foraminiferan Reticulomyxa filosa.</title>
        <authorList>
            <person name="Glockner G."/>
            <person name="Hulsmann N."/>
            <person name="Schleicher M."/>
            <person name="Noegel A.A."/>
            <person name="Eichinger L."/>
            <person name="Gallinger C."/>
            <person name="Pawlowski J."/>
            <person name="Sierra R."/>
            <person name="Euteneuer U."/>
            <person name="Pillet L."/>
            <person name="Moustafa A."/>
            <person name="Platzer M."/>
            <person name="Groth M."/>
            <person name="Szafranski K."/>
            <person name="Schliwa M."/>
        </authorList>
    </citation>
    <scope>NUCLEOTIDE SEQUENCE [LARGE SCALE GENOMIC DNA]</scope>
</reference>
<sequence>FFFPICSQSLGKLLLPLLLFVVIVFGQYAWKVGHALENNSEGIECLTNYLQCEVTLTFNAKAGVYLFVRGEHDFFCVFWPPFFFFYYVYVFTATRNTQVVIGGCTTKKETRKRPKTREKTVQLPRNTLLIYTRFACFFPRTTTAFDLNEREILSVIPLLWNKQFFKKKNKHGMGMANPLLNLPFTKRSATKMKEVVDTKLKVKVKVEKKSKRKVDKKSKNEKNEMELSEVDIIKQEDDGTESPPDDGFIDGIGDSMDDNNIGDDGNGDGDGEDKNKVNTNDNANASISASANANANDDDDFDNSSSDEPLISVKARRAKKEKTEKSSEDCWQKLRQDNKELKDNMDQMDTKIRQLTNFQDSEMSSLRKQLHVSNRRGGDAESRNAEYEERIKSIVSHSLASFFYFLYLYIYAYMYKEEIASSKQAQQSLLNELNALRVRFEMLQNQSSTPVHGMMSPNTNLFGFASDIPQQLFHRSFSNPAMPSQPIPQTLPPSFPALHQIPAVSTFPAPSAFPNMFGFFGPNNFTPNSVNNGHSNSNSSHVNNSNSHIHNNNNIINNNSIGNLSLPPLITDSRNSLPLVSSDFGRLVDANAFFNSGNGFPKMDSVNNYELRSVASDTTFTWSHNDAFAPFPHSPGESIETMDVDL</sequence>
<comment type="caution">
    <text evidence="4">The sequence shown here is derived from an EMBL/GenBank/DDBJ whole genome shotgun (WGS) entry which is preliminary data.</text>
</comment>
<keyword evidence="3" id="KW-1133">Transmembrane helix</keyword>
<evidence type="ECO:0000313" key="5">
    <source>
        <dbReference type="Proteomes" id="UP000023152"/>
    </source>
</evidence>
<name>X6M2P0_RETFI</name>
<organism evidence="4 5">
    <name type="scientific">Reticulomyxa filosa</name>
    <dbReference type="NCBI Taxonomy" id="46433"/>
    <lineage>
        <taxon>Eukaryota</taxon>
        <taxon>Sar</taxon>
        <taxon>Rhizaria</taxon>
        <taxon>Retaria</taxon>
        <taxon>Foraminifera</taxon>
        <taxon>Monothalamids</taxon>
        <taxon>Reticulomyxidae</taxon>
        <taxon>Reticulomyxa</taxon>
    </lineage>
</organism>
<feature type="compositionally biased region" description="Basic and acidic residues" evidence="2">
    <location>
        <begin position="217"/>
        <end position="237"/>
    </location>
</feature>
<feature type="non-terminal residue" evidence="4">
    <location>
        <position position="1"/>
    </location>
</feature>
<keyword evidence="1" id="KW-0175">Coiled coil</keyword>
<accession>X6M2P0</accession>
<dbReference type="AlphaFoldDB" id="X6M2P0"/>
<proteinExistence type="predicted"/>
<feature type="region of interest" description="Disordered" evidence="2">
    <location>
        <begin position="530"/>
        <end position="551"/>
    </location>
</feature>
<keyword evidence="5" id="KW-1185">Reference proteome</keyword>
<dbReference type="Proteomes" id="UP000023152">
    <property type="component" value="Unassembled WGS sequence"/>
</dbReference>
<keyword evidence="3" id="KW-0812">Transmembrane</keyword>
<feature type="region of interest" description="Disordered" evidence="2">
    <location>
        <begin position="207"/>
        <end position="329"/>
    </location>
</feature>
<feature type="transmembrane region" description="Helical" evidence="3">
    <location>
        <begin position="394"/>
        <end position="414"/>
    </location>
</feature>
<dbReference type="EMBL" id="ASPP01025858">
    <property type="protein sequence ID" value="ETO07697.1"/>
    <property type="molecule type" value="Genomic_DNA"/>
</dbReference>
<evidence type="ECO:0000256" key="3">
    <source>
        <dbReference type="SAM" id="Phobius"/>
    </source>
</evidence>
<gene>
    <name evidence="4" type="ORF">RFI_29696</name>
</gene>
<feature type="transmembrane region" description="Helical" evidence="3">
    <location>
        <begin position="12"/>
        <end position="30"/>
    </location>
</feature>
<feature type="compositionally biased region" description="Acidic residues" evidence="2">
    <location>
        <begin position="255"/>
        <end position="271"/>
    </location>
</feature>
<keyword evidence="3" id="KW-0472">Membrane</keyword>
<feature type="coiled-coil region" evidence="1">
    <location>
        <begin position="331"/>
        <end position="358"/>
    </location>
</feature>